<evidence type="ECO:0000313" key="2">
    <source>
        <dbReference type="EMBL" id="KAJ8401735.1"/>
    </source>
</evidence>
<feature type="non-terminal residue" evidence="2">
    <location>
        <position position="1"/>
    </location>
</feature>
<evidence type="ECO:0000259" key="1">
    <source>
        <dbReference type="Pfam" id="PF26562"/>
    </source>
</evidence>
<protein>
    <recommendedName>
        <fullName evidence="1">ZP-domain containing protein Ig-like domain-containing protein</fullName>
    </recommendedName>
</protein>
<dbReference type="Pfam" id="PF26562">
    <property type="entry name" value="Ig-like"/>
    <property type="match status" value="1"/>
</dbReference>
<dbReference type="EMBL" id="JAINUG010000068">
    <property type="protein sequence ID" value="KAJ8401735.1"/>
    <property type="molecule type" value="Genomic_DNA"/>
</dbReference>
<dbReference type="AlphaFoldDB" id="A0AAD7SFP4"/>
<reference evidence="2" key="1">
    <citation type="journal article" date="2023" name="Science">
        <title>Genome structures resolve the early diversification of teleost fishes.</title>
        <authorList>
            <person name="Parey E."/>
            <person name="Louis A."/>
            <person name="Montfort J."/>
            <person name="Bouchez O."/>
            <person name="Roques C."/>
            <person name="Iampietro C."/>
            <person name="Lluch J."/>
            <person name="Castinel A."/>
            <person name="Donnadieu C."/>
            <person name="Desvignes T."/>
            <person name="Floi Bucao C."/>
            <person name="Jouanno E."/>
            <person name="Wen M."/>
            <person name="Mejri S."/>
            <person name="Dirks R."/>
            <person name="Jansen H."/>
            <person name="Henkel C."/>
            <person name="Chen W.J."/>
            <person name="Zahm M."/>
            <person name="Cabau C."/>
            <person name="Klopp C."/>
            <person name="Thompson A.W."/>
            <person name="Robinson-Rechavi M."/>
            <person name="Braasch I."/>
            <person name="Lecointre G."/>
            <person name="Bobe J."/>
            <person name="Postlethwait J.H."/>
            <person name="Berthelot C."/>
            <person name="Roest Crollius H."/>
            <person name="Guiguen Y."/>
        </authorList>
    </citation>
    <scope>NUCLEOTIDE SEQUENCE</scope>
    <source>
        <strain evidence="2">NC1722</strain>
    </source>
</reference>
<dbReference type="PANTHER" id="PTHR47130:SF1">
    <property type="entry name" value="ZP DOMAIN-CONTAINING PROTEIN"/>
    <property type="match status" value="1"/>
</dbReference>
<sequence length="617" mass="69657">PSIRLRVRCSSVKIERTRKRPNLDERIAKKKKEIIEKVRKVFRNNLTTHNNIEIMYHNVEEHRVKAISIVLLCVFSAFVPDTISTEMFRTECQDRHFSLAVKSSFLGHVFWFDIEDSSGMHSLSSRQAAECGYTMVLNSQGDLVLRASYLACYVDVKEGSEFRLQVWFVNKKDDDKEASYPLVLTCPLRYPWSPREIVCEENYMEVSVKKQILPDSQVGLKGMAAPSMVCEEEEEGLNRGRVVFRLPAHAEAEGTPPVREETLAVGEAHLQGYHIKATDTRIVLRCAYASPLSYTLQESGIVMEAVSATMLYSHHWILLMVDISVACTINQAVVDGTHVLWTFPQILPPLVQTGYSAWGAGIGVEGHPLTDCMIQQRGYQIGIQDGIVAIRIPFGAEGGYLKSHVVEGQYSQSYSIDLFYVHHWEDERRALTQHRSVRPLWLHIPLTPTLVNNTVPAEGMFSVTLGVFPPDMSLYNITVEGQSVSWVTAERLGLKVSHVPFSNGSHAYLLRVPFTHPLVSHKYIGGRYRSYTLAVTFTLVTSPLGETYNHPVVVVCDLQDVVLPKLEGQCTDRGIKVLLHHGNLDSQWEVYFGGHKLDWALVQRGCMCWRRGRTVTA</sequence>
<dbReference type="Proteomes" id="UP001221898">
    <property type="component" value="Unassembled WGS sequence"/>
</dbReference>
<gene>
    <name evidence="2" type="ORF">AAFF_G00377060</name>
</gene>
<dbReference type="PANTHER" id="PTHR47130">
    <property type="entry name" value="SI:DKEY-19B23.11-RELATED"/>
    <property type="match status" value="1"/>
</dbReference>
<comment type="caution">
    <text evidence="2">The sequence shown here is derived from an EMBL/GenBank/DDBJ whole genome shotgun (WGS) entry which is preliminary data.</text>
</comment>
<organism evidence="2 3">
    <name type="scientific">Aldrovandia affinis</name>
    <dbReference type="NCBI Taxonomy" id="143900"/>
    <lineage>
        <taxon>Eukaryota</taxon>
        <taxon>Metazoa</taxon>
        <taxon>Chordata</taxon>
        <taxon>Craniata</taxon>
        <taxon>Vertebrata</taxon>
        <taxon>Euteleostomi</taxon>
        <taxon>Actinopterygii</taxon>
        <taxon>Neopterygii</taxon>
        <taxon>Teleostei</taxon>
        <taxon>Notacanthiformes</taxon>
        <taxon>Halosauridae</taxon>
        <taxon>Aldrovandia</taxon>
    </lineage>
</organism>
<accession>A0AAD7SFP4</accession>
<proteinExistence type="predicted"/>
<feature type="domain" description="ZP-domain containing protein Ig-like" evidence="1">
    <location>
        <begin position="445"/>
        <end position="560"/>
    </location>
</feature>
<dbReference type="InterPro" id="IPR058876">
    <property type="entry name" value="Ig-like_ZP"/>
</dbReference>
<name>A0AAD7SFP4_9TELE</name>
<keyword evidence="3" id="KW-1185">Reference proteome</keyword>
<evidence type="ECO:0000313" key="3">
    <source>
        <dbReference type="Proteomes" id="UP001221898"/>
    </source>
</evidence>